<dbReference type="OrthoDB" id="1939643at2759"/>
<evidence type="ECO:0000256" key="4">
    <source>
        <dbReference type="ARBA" id="ARBA00023242"/>
    </source>
</evidence>
<feature type="region of interest" description="Disordered" evidence="5">
    <location>
        <begin position="642"/>
        <end position="669"/>
    </location>
</feature>
<comment type="caution">
    <text evidence="7">The sequence shown here is derived from an EMBL/GenBank/DDBJ whole genome shotgun (WGS) entry which is preliminary data.</text>
</comment>
<dbReference type="InterPro" id="IPR014710">
    <property type="entry name" value="RmlC-like_jellyroll"/>
</dbReference>
<evidence type="ECO:0000256" key="3">
    <source>
        <dbReference type="ARBA" id="ARBA00023125"/>
    </source>
</evidence>
<feature type="compositionally biased region" description="Polar residues" evidence="5">
    <location>
        <begin position="291"/>
        <end position="305"/>
    </location>
</feature>
<feature type="region of interest" description="Disordered" evidence="5">
    <location>
        <begin position="379"/>
        <end position="400"/>
    </location>
</feature>
<dbReference type="AlphaFoldDB" id="A0A9P8PWF5"/>
<feature type="compositionally biased region" description="Low complexity" evidence="5">
    <location>
        <begin position="108"/>
        <end position="126"/>
    </location>
</feature>
<evidence type="ECO:0000256" key="5">
    <source>
        <dbReference type="SAM" id="MobiDB-lite"/>
    </source>
</evidence>
<organism evidence="7 8">
    <name type="scientific">Wickerhamomyces mucosus</name>
    <dbReference type="NCBI Taxonomy" id="1378264"/>
    <lineage>
        <taxon>Eukaryota</taxon>
        <taxon>Fungi</taxon>
        <taxon>Dikarya</taxon>
        <taxon>Ascomycota</taxon>
        <taxon>Saccharomycotina</taxon>
        <taxon>Saccharomycetes</taxon>
        <taxon>Phaffomycetales</taxon>
        <taxon>Wickerhamomycetaceae</taxon>
        <taxon>Wickerhamomyces</taxon>
    </lineage>
</organism>
<evidence type="ECO:0000256" key="2">
    <source>
        <dbReference type="ARBA" id="ARBA00010291"/>
    </source>
</evidence>
<comment type="subcellular location">
    <subcellularLocation>
        <location evidence="1">Nucleus</location>
    </subcellularLocation>
</comment>
<feature type="region of interest" description="Disordered" evidence="5">
    <location>
        <begin position="443"/>
        <end position="497"/>
    </location>
</feature>
<dbReference type="InterPro" id="IPR011051">
    <property type="entry name" value="RmlC_Cupin_sf"/>
</dbReference>
<accession>A0A9P8PWF5</accession>
<feature type="compositionally biased region" description="Basic and acidic residues" evidence="5">
    <location>
        <begin position="279"/>
        <end position="290"/>
    </location>
</feature>
<feature type="compositionally biased region" description="Basic and acidic residues" evidence="5">
    <location>
        <begin position="61"/>
        <end position="75"/>
    </location>
</feature>
<dbReference type="Proteomes" id="UP000769528">
    <property type="component" value="Unassembled WGS sequence"/>
</dbReference>
<dbReference type="GO" id="GO:0051382">
    <property type="term" value="P:kinetochore assembly"/>
    <property type="evidence" value="ECO:0007669"/>
    <property type="project" value="InterPro"/>
</dbReference>
<feature type="compositionally biased region" description="Polar residues" evidence="5">
    <location>
        <begin position="199"/>
        <end position="213"/>
    </location>
</feature>
<dbReference type="InterPro" id="IPR025974">
    <property type="entry name" value="Mif2/CENP-C_cupin"/>
</dbReference>
<dbReference type="SUPFAM" id="SSF51182">
    <property type="entry name" value="RmlC-like cupins"/>
    <property type="match status" value="1"/>
</dbReference>
<feature type="domain" description="Mif2/CENP-C cupin" evidence="6">
    <location>
        <begin position="554"/>
        <end position="641"/>
    </location>
</feature>
<dbReference type="PANTHER" id="PTHR16684">
    <property type="entry name" value="CENTROMERE PROTEIN C"/>
    <property type="match status" value="1"/>
</dbReference>
<name>A0A9P8PWF5_9ASCO</name>
<dbReference type="Pfam" id="PF11699">
    <property type="entry name" value="CENP-C_C"/>
    <property type="match status" value="1"/>
</dbReference>
<evidence type="ECO:0000256" key="1">
    <source>
        <dbReference type="ARBA" id="ARBA00004123"/>
    </source>
</evidence>
<feature type="compositionally biased region" description="Pro residues" evidence="5">
    <location>
        <begin position="41"/>
        <end position="51"/>
    </location>
</feature>
<feature type="compositionally biased region" description="Acidic residues" evidence="5">
    <location>
        <begin position="88"/>
        <end position="97"/>
    </location>
</feature>
<dbReference type="CDD" id="cd06993">
    <property type="entry name" value="cupin_CENP-C_C"/>
    <property type="match status" value="1"/>
</dbReference>
<dbReference type="InterPro" id="IPR028386">
    <property type="entry name" value="CENP-C/Mif2/cnp3"/>
</dbReference>
<sequence>MDFSEIGSKSRKTGLRAPSGIRKDKYDMDDIDEFFGASDGPQPPPPPPARPSRPSSSSRIGNERISSKIVKEKSPLKSPLSVSYHSDDDQEEMEMELDTSNSVIKVRNQPSNNNINDKNQNENKNNTYKDETNTLFQDDLPDLDFNDDFDDHEEVQPEPPQFRLSQQIQSQLHSINSRSSPISNNRSNDPRLQKRMTPKTDSLISNSKTSPLRKQSLFHYSDSEQEENEIRQHQQESKIQLKNGLTKINSSPLRPSARSISSLSKKILTGKTKPNKNKPIHEIQDIDKSSIRNSTYRIPEEQQNVSDDDDDTYQDTYQDSEIQSSKRQISSDSESDFDDSFVTARRNKFQRTSAISVSKSKSRPTSQVKETHIPLTTLQKRQNQHEKHDTNIESNQPTRRSSRIRIAPLAFWRNERVVYQKQRGDVVPSVKEIITIKENIEPLRQRSQSRMGGVSRSRKNSRMPSRKNSRMPSRKNSRLPSRVVTPIQSEDESERDDIIDETEDEKSKWIKTGFLKIDTYSGHGQDSKTPRLIAWAPGTENFSTSVRNQSGDNFKLSILFDQNREFIASGMMLLPPGGRKSLKSTDATYFVFYCIRGKIEVTLSGSTFIIKKGCSIEIPMGNFYQFINKNSTQDAALFFVQTKGGNDDDDDDDDDDDNDNNNDNNEYSE</sequence>
<gene>
    <name evidence="7" type="ORF">WICMUC_000758</name>
</gene>
<reference evidence="7" key="2">
    <citation type="submission" date="2021-01" db="EMBL/GenBank/DDBJ databases">
        <authorList>
            <person name="Schikora-Tamarit M.A."/>
        </authorList>
    </citation>
    <scope>NUCLEOTIDE SEQUENCE</scope>
    <source>
        <strain evidence="7">CBS6341</strain>
    </source>
</reference>
<reference evidence="7" key="1">
    <citation type="journal article" date="2021" name="Open Biol.">
        <title>Shared evolutionary footprints suggest mitochondrial oxidative damage underlies multiple complex I losses in fungi.</title>
        <authorList>
            <person name="Schikora-Tamarit M.A."/>
            <person name="Marcet-Houben M."/>
            <person name="Nosek J."/>
            <person name="Gabaldon T."/>
        </authorList>
    </citation>
    <scope>NUCLEOTIDE SEQUENCE</scope>
    <source>
        <strain evidence="7">CBS6341</strain>
    </source>
</reference>
<proteinExistence type="inferred from homology"/>
<evidence type="ECO:0000313" key="7">
    <source>
        <dbReference type="EMBL" id="KAH3679727.1"/>
    </source>
</evidence>
<keyword evidence="8" id="KW-1185">Reference proteome</keyword>
<feature type="region of interest" description="Disordered" evidence="5">
    <location>
        <begin position="1"/>
        <end position="339"/>
    </location>
</feature>
<evidence type="ECO:0000259" key="6">
    <source>
        <dbReference type="Pfam" id="PF11699"/>
    </source>
</evidence>
<dbReference type="GO" id="GO:0051315">
    <property type="term" value="P:attachment of mitotic spindle microtubules to kinetochore"/>
    <property type="evidence" value="ECO:0007669"/>
    <property type="project" value="TreeGrafter"/>
</dbReference>
<feature type="compositionally biased region" description="Acidic residues" evidence="5">
    <location>
        <begin position="647"/>
        <end position="669"/>
    </location>
</feature>
<comment type="similarity">
    <text evidence="2">Belongs to the CENP-C/MIF2 family.</text>
</comment>
<keyword evidence="3" id="KW-0238">DNA-binding</keyword>
<protein>
    <recommendedName>
        <fullName evidence="6">Mif2/CENP-C cupin domain-containing protein</fullName>
    </recommendedName>
</protein>
<evidence type="ECO:0000313" key="8">
    <source>
        <dbReference type="Proteomes" id="UP000769528"/>
    </source>
</evidence>
<feature type="compositionally biased region" description="Polar residues" evidence="5">
    <location>
        <begin position="246"/>
        <end position="264"/>
    </location>
</feature>
<keyword evidence="4" id="KW-0539">Nucleus</keyword>
<dbReference type="GO" id="GO:0000776">
    <property type="term" value="C:kinetochore"/>
    <property type="evidence" value="ECO:0007669"/>
    <property type="project" value="InterPro"/>
</dbReference>
<feature type="compositionally biased region" description="Low complexity" evidence="5">
    <location>
        <begin position="164"/>
        <end position="187"/>
    </location>
</feature>
<feature type="compositionally biased region" description="Basic residues" evidence="5">
    <location>
        <begin position="456"/>
        <end position="477"/>
    </location>
</feature>
<dbReference type="GO" id="GO:0019237">
    <property type="term" value="F:centromeric DNA binding"/>
    <property type="evidence" value="ECO:0007669"/>
    <property type="project" value="InterPro"/>
</dbReference>
<dbReference type="GO" id="GO:0005634">
    <property type="term" value="C:nucleus"/>
    <property type="evidence" value="ECO:0007669"/>
    <property type="project" value="UniProtKB-SubCell"/>
</dbReference>
<dbReference type="GO" id="GO:0051455">
    <property type="term" value="P:spindle attachment to meiosis I kinetochore"/>
    <property type="evidence" value="ECO:0007669"/>
    <property type="project" value="TreeGrafter"/>
</dbReference>
<dbReference type="EMBL" id="JAEUBF010000249">
    <property type="protein sequence ID" value="KAH3679727.1"/>
    <property type="molecule type" value="Genomic_DNA"/>
</dbReference>
<feature type="compositionally biased region" description="Acidic residues" evidence="5">
    <location>
        <begin position="139"/>
        <end position="153"/>
    </location>
</feature>
<dbReference type="Gene3D" id="2.60.120.10">
    <property type="entry name" value="Jelly Rolls"/>
    <property type="match status" value="1"/>
</dbReference>
<dbReference type="PANTHER" id="PTHR16684:SF11">
    <property type="entry name" value="CENTROMERE PROTEIN C"/>
    <property type="match status" value="1"/>
</dbReference>